<protein>
    <submittedName>
        <fullName evidence="1">Uncharacterized protein</fullName>
    </submittedName>
</protein>
<reference evidence="1" key="1">
    <citation type="journal article" date="2012" name="PLoS ONE">
        <title>Gene sets for utilization of primary and secondary nutrition supplies in the distal gut of endangered iberian lynx.</title>
        <authorList>
            <person name="Alcaide M."/>
            <person name="Messina E."/>
            <person name="Richter M."/>
            <person name="Bargiela R."/>
            <person name="Peplies J."/>
            <person name="Huws S.A."/>
            <person name="Newbold C.J."/>
            <person name="Golyshin P.N."/>
            <person name="Simon M.A."/>
            <person name="Lopez G."/>
            <person name="Yakimov M.M."/>
            <person name="Ferrer M."/>
        </authorList>
    </citation>
    <scope>NUCLEOTIDE SEQUENCE</scope>
</reference>
<name>J9FXY0_9ZZZZ</name>
<proteinExistence type="predicted"/>
<organism evidence="1">
    <name type="scientific">gut metagenome</name>
    <dbReference type="NCBI Taxonomy" id="749906"/>
    <lineage>
        <taxon>unclassified sequences</taxon>
        <taxon>metagenomes</taxon>
        <taxon>organismal metagenomes</taxon>
    </lineage>
</organism>
<accession>J9FXY0</accession>
<evidence type="ECO:0000313" key="1">
    <source>
        <dbReference type="EMBL" id="EJW99413.1"/>
    </source>
</evidence>
<gene>
    <name evidence="1" type="ORF">EVA_12478</name>
</gene>
<comment type="caution">
    <text evidence="1">The sequence shown here is derived from an EMBL/GenBank/DDBJ whole genome shotgun (WGS) entry which is preliminary data.</text>
</comment>
<sequence>MAGGSCRTSGHRQKTLVALSLTKTMKIRHTSSRRWVCLPLSRLSMPPT</sequence>
<dbReference type="EMBL" id="AMCI01003815">
    <property type="protein sequence ID" value="EJW99413.1"/>
    <property type="molecule type" value="Genomic_DNA"/>
</dbReference>
<dbReference type="AlphaFoldDB" id="J9FXY0"/>